<sequence>MRLQASVRDRSRGLRGPQGDGITPEERADFDEKVDAAAASAALAESAAGPTYATVSAGEAATAVGHTFAVDNGDSTVTIYLRTSGGSTAQRTLATTAALAAPSGAALIGSLQAGAGAVARPLEDVLRDTVNAKDHGAVADGVTSSYAKILSALAVNGTVDITGGGTYNVDGEPGGGGVFIKTTGSLVGDYQTTLETIVYNSRPITVDSSGAMPHDISLRHLVVKNNPNNTNDWAPIWVCSKGGLILGNHTKQSYFGMTVCFSFYNDKAERRPSEIRVIANQSQGNGSAFEIFSNKNSVLVGNVAYKDGAKAALHGYRITGYGEERPAPGVDLKNYGVAGAGNSANNYGNGISLQAGVFAHAHAGYALTDCTNGIRTTTNISSLENQSKWNVFTAIAISGGDNGLYLEKTEKHIFSDLAISKQNFYGIAAMLASSPATYGTGKYNRISGLVSDYTGVGDAVRIETSNGRWDLTVADINAAAAAGVRVSGSFNVITITGGGFASTNQAFLTVTGNNNIIMIASDDIARTFGEIYISGSDNTLIVNQSRAGGNSDGRVIVTGNNNILQGHCNLFSLSGSGNDYTGIVGGKSRGLISGTTDASGDILVTHGLNTSHNSTGYVMAANASGTAFAVCQVHTKTSTTAKVRFFDAAGAALANTAVAAEWRAEIYG</sequence>
<organism evidence="2 3">
    <name type="scientific">Sphingobium yanoikuyae</name>
    <name type="common">Sphingomonas yanoikuyae</name>
    <dbReference type="NCBI Taxonomy" id="13690"/>
    <lineage>
        <taxon>Bacteria</taxon>
        <taxon>Pseudomonadati</taxon>
        <taxon>Pseudomonadota</taxon>
        <taxon>Alphaproteobacteria</taxon>
        <taxon>Sphingomonadales</taxon>
        <taxon>Sphingomonadaceae</taxon>
        <taxon>Sphingobium</taxon>
    </lineage>
</organism>
<feature type="region of interest" description="Disordered" evidence="1">
    <location>
        <begin position="1"/>
        <end position="26"/>
    </location>
</feature>
<dbReference type="Gene3D" id="2.160.20.10">
    <property type="entry name" value="Single-stranded right-handed beta-helix, Pectin lyase-like"/>
    <property type="match status" value="1"/>
</dbReference>
<evidence type="ECO:0000313" key="2">
    <source>
        <dbReference type="EMBL" id="QJR00870.1"/>
    </source>
</evidence>
<evidence type="ECO:0000256" key="1">
    <source>
        <dbReference type="SAM" id="MobiDB-lite"/>
    </source>
</evidence>
<dbReference type="SUPFAM" id="SSF51126">
    <property type="entry name" value="Pectin lyase-like"/>
    <property type="match status" value="1"/>
</dbReference>
<dbReference type="InterPro" id="IPR012334">
    <property type="entry name" value="Pectin_lyas_fold"/>
</dbReference>
<dbReference type="InterPro" id="IPR011050">
    <property type="entry name" value="Pectin_lyase_fold/virulence"/>
</dbReference>
<protein>
    <recommendedName>
        <fullName evidence="4">Pectate lyase superfamily protein domain-containing protein</fullName>
    </recommendedName>
</protein>
<dbReference type="EMBL" id="CP053021">
    <property type="protein sequence ID" value="QJR00870.1"/>
    <property type="molecule type" value="Genomic_DNA"/>
</dbReference>
<accession>A0A6M4G1X5</accession>
<evidence type="ECO:0000313" key="3">
    <source>
        <dbReference type="Proteomes" id="UP000502611"/>
    </source>
</evidence>
<name>A0A6M4G1X5_SPHYA</name>
<dbReference type="AlphaFoldDB" id="A0A6M4G1X5"/>
<proteinExistence type="predicted"/>
<evidence type="ECO:0008006" key="4">
    <source>
        <dbReference type="Google" id="ProtNLM"/>
    </source>
</evidence>
<gene>
    <name evidence="2" type="ORF">HH800_00860</name>
</gene>
<dbReference type="RefSeq" id="WP_169859906.1">
    <property type="nucleotide sequence ID" value="NZ_CP053021.1"/>
</dbReference>
<dbReference type="Proteomes" id="UP000502611">
    <property type="component" value="Chromosome"/>
</dbReference>
<reference evidence="2 3" key="1">
    <citation type="submission" date="2020-04" db="EMBL/GenBank/DDBJ databases">
        <title>The Whole Genome Analysis of High salt-tolerant Sphingobium yanoikuyae YC-XJ2 with Aryl organophosphorus flame retardants (aryl-OPFRs)-degrading capacity and characteristics of Related phosphotriesterase.</title>
        <authorList>
            <person name="Li X."/>
        </authorList>
    </citation>
    <scope>NUCLEOTIDE SEQUENCE [LARGE SCALE GENOMIC DNA]</scope>
    <source>
        <strain evidence="2 3">YC-XJ2</strain>
    </source>
</reference>